<reference evidence="2" key="1">
    <citation type="journal article" date="2019" name="Int. J. Syst. Evol. Microbiol.">
        <title>The Global Catalogue of Microorganisms (GCM) 10K type strain sequencing project: providing services to taxonomists for standard genome sequencing and annotation.</title>
        <authorList>
            <consortium name="The Broad Institute Genomics Platform"/>
            <consortium name="The Broad Institute Genome Sequencing Center for Infectious Disease"/>
            <person name="Wu L."/>
            <person name="Ma J."/>
        </authorList>
    </citation>
    <scope>NUCLEOTIDE SEQUENCE [LARGE SCALE GENOMIC DNA]</scope>
    <source>
        <strain evidence="2">JCM 17687</strain>
    </source>
</reference>
<evidence type="ECO:0008006" key="3">
    <source>
        <dbReference type="Google" id="ProtNLM"/>
    </source>
</evidence>
<gene>
    <name evidence="1" type="ORF">GCM10023258_23420</name>
</gene>
<proteinExistence type="predicted"/>
<organism evidence="1 2">
    <name type="scientific">Terrabacter aeriphilus</name>
    <dbReference type="NCBI Taxonomy" id="515662"/>
    <lineage>
        <taxon>Bacteria</taxon>
        <taxon>Bacillati</taxon>
        <taxon>Actinomycetota</taxon>
        <taxon>Actinomycetes</taxon>
        <taxon>Micrococcales</taxon>
        <taxon>Intrasporangiaceae</taxon>
        <taxon>Terrabacter</taxon>
    </lineage>
</organism>
<accession>A0ABP9JF64</accession>
<dbReference type="EMBL" id="BAABIW010000016">
    <property type="protein sequence ID" value="GAA5028133.1"/>
    <property type="molecule type" value="Genomic_DNA"/>
</dbReference>
<name>A0ABP9JF64_9MICO</name>
<dbReference type="SUPFAM" id="SSF50800">
    <property type="entry name" value="PK beta-barrel domain-like"/>
    <property type="match status" value="1"/>
</dbReference>
<dbReference type="InterPro" id="IPR011037">
    <property type="entry name" value="Pyrv_Knase-like_insert_dom_sf"/>
</dbReference>
<protein>
    <recommendedName>
        <fullName evidence="3">MOSC domain-containing protein</fullName>
    </recommendedName>
</protein>
<sequence>MDATVTSLLIYAESGGPGQDLDQVEITPTGPEGNRSKKHAVHLVSATEYVDSHPRANIVLDIDPERLASLVGNVIRVGDATLTVTREPQQCAGVYADVVEPGHVAVGDTLLVADA</sequence>
<keyword evidence="2" id="KW-1185">Reference proteome</keyword>
<evidence type="ECO:0000313" key="1">
    <source>
        <dbReference type="EMBL" id="GAA5028133.1"/>
    </source>
</evidence>
<evidence type="ECO:0000313" key="2">
    <source>
        <dbReference type="Proteomes" id="UP001500427"/>
    </source>
</evidence>
<dbReference type="Proteomes" id="UP001500427">
    <property type="component" value="Unassembled WGS sequence"/>
</dbReference>
<comment type="caution">
    <text evidence="1">The sequence shown here is derived from an EMBL/GenBank/DDBJ whole genome shotgun (WGS) entry which is preliminary data.</text>
</comment>
<dbReference type="RefSeq" id="WP_345507658.1">
    <property type="nucleotide sequence ID" value="NZ_BAABIW010000016.1"/>
</dbReference>